<dbReference type="GO" id="GO:0005871">
    <property type="term" value="C:kinesin complex"/>
    <property type="evidence" value="ECO:0007669"/>
    <property type="project" value="InterPro"/>
</dbReference>
<dbReference type="InterPro" id="IPR002151">
    <property type="entry name" value="Kinesin_light"/>
</dbReference>
<sequence length="173" mass="19240">MPIRRATPLLLLLPALVQADEEQIFAWTRSQGECDQALDQARYPDAEAACRQAMRLGEQLEPGLFFDTSLNGLTMTYLKQQRYAEAETAIKRLLETRTAAFGAEHPLTASAMNLLATVYRKTGREAEAKQVDAQFRRVEDACGGALDEAARERIAQGASLNPCDPWPVPDFLR</sequence>
<dbReference type="Gene3D" id="1.25.40.10">
    <property type="entry name" value="Tetratricopeptide repeat domain"/>
    <property type="match status" value="1"/>
</dbReference>
<evidence type="ECO:0000256" key="2">
    <source>
        <dbReference type="ARBA" id="ARBA00022490"/>
    </source>
</evidence>
<keyword evidence="4" id="KW-0802">TPR repeat</keyword>
<dbReference type="OrthoDB" id="5625163at2"/>
<keyword evidence="3" id="KW-0677">Repeat</keyword>
<evidence type="ECO:0000313" key="7">
    <source>
        <dbReference type="Proteomes" id="UP000192923"/>
    </source>
</evidence>
<dbReference type="PANTHER" id="PTHR45783">
    <property type="entry name" value="KINESIN LIGHT CHAIN"/>
    <property type="match status" value="1"/>
</dbReference>
<protein>
    <submittedName>
        <fullName evidence="6">Tetratricopeptide repeat-containing protein</fullName>
    </submittedName>
</protein>
<organism evidence="6 7">
    <name type="scientific">Methylomagnum ishizawai</name>
    <dbReference type="NCBI Taxonomy" id="1760988"/>
    <lineage>
        <taxon>Bacteria</taxon>
        <taxon>Pseudomonadati</taxon>
        <taxon>Pseudomonadota</taxon>
        <taxon>Gammaproteobacteria</taxon>
        <taxon>Methylococcales</taxon>
        <taxon>Methylococcaceae</taxon>
        <taxon>Methylomagnum</taxon>
    </lineage>
</organism>
<evidence type="ECO:0000256" key="3">
    <source>
        <dbReference type="ARBA" id="ARBA00022737"/>
    </source>
</evidence>
<dbReference type="InterPro" id="IPR011990">
    <property type="entry name" value="TPR-like_helical_dom_sf"/>
</dbReference>
<keyword evidence="2" id="KW-0963">Cytoplasm</keyword>
<feature type="chain" id="PRO_5013323242" evidence="5">
    <location>
        <begin position="20"/>
        <end position="173"/>
    </location>
</feature>
<keyword evidence="7" id="KW-1185">Reference proteome</keyword>
<proteinExistence type="predicted"/>
<dbReference type="PANTHER" id="PTHR45783:SF3">
    <property type="entry name" value="KINESIN LIGHT CHAIN"/>
    <property type="match status" value="1"/>
</dbReference>
<feature type="signal peptide" evidence="5">
    <location>
        <begin position="1"/>
        <end position="19"/>
    </location>
</feature>
<dbReference type="GO" id="GO:0019894">
    <property type="term" value="F:kinesin binding"/>
    <property type="evidence" value="ECO:0007669"/>
    <property type="project" value="TreeGrafter"/>
</dbReference>
<keyword evidence="5" id="KW-0732">Signal</keyword>
<evidence type="ECO:0000256" key="5">
    <source>
        <dbReference type="SAM" id="SignalP"/>
    </source>
</evidence>
<evidence type="ECO:0000256" key="1">
    <source>
        <dbReference type="ARBA" id="ARBA00004496"/>
    </source>
</evidence>
<evidence type="ECO:0000313" key="6">
    <source>
        <dbReference type="EMBL" id="SMF96727.1"/>
    </source>
</evidence>
<dbReference type="SUPFAM" id="SSF48452">
    <property type="entry name" value="TPR-like"/>
    <property type="match status" value="1"/>
</dbReference>
<dbReference type="Pfam" id="PF13424">
    <property type="entry name" value="TPR_12"/>
    <property type="match status" value="1"/>
</dbReference>
<reference evidence="6 7" key="1">
    <citation type="submission" date="2016-12" db="EMBL/GenBank/DDBJ databases">
        <authorList>
            <person name="Song W.-J."/>
            <person name="Kurnit D.M."/>
        </authorList>
    </citation>
    <scope>NUCLEOTIDE SEQUENCE [LARGE SCALE GENOMIC DNA]</scope>
    <source>
        <strain evidence="6 7">175</strain>
    </source>
</reference>
<dbReference type="AlphaFoldDB" id="A0A1Y6D267"/>
<dbReference type="RefSeq" id="WP_085215585.1">
    <property type="nucleotide sequence ID" value="NZ_FXAM01000001.1"/>
</dbReference>
<gene>
    <name evidence="6" type="ORF">SAMN02949497_4133</name>
</gene>
<dbReference type="STRING" id="1760988.SAMN02949497_4133"/>
<dbReference type="GO" id="GO:0007018">
    <property type="term" value="P:microtubule-based movement"/>
    <property type="evidence" value="ECO:0007669"/>
    <property type="project" value="TreeGrafter"/>
</dbReference>
<evidence type="ECO:0000256" key="4">
    <source>
        <dbReference type="ARBA" id="ARBA00022803"/>
    </source>
</evidence>
<accession>A0A1Y6D267</accession>
<name>A0A1Y6D267_9GAMM</name>
<comment type="subcellular location">
    <subcellularLocation>
        <location evidence="1">Cytoplasm</location>
    </subcellularLocation>
</comment>
<dbReference type="EMBL" id="FXAM01000001">
    <property type="protein sequence ID" value="SMF96727.1"/>
    <property type="molecule type" value="Genomic_DNA"/>
</dbReference>
<dbReference type="GO" id="GO:0005737">
    <property type="term" value="C:cytoplasm"/>
    <property type="evidence" value="ECO:0007669"/>
    <property type="project" value="UniProtKB-SubCell"/>
</dbReference>
<dbReference type="Proteomes" id="UP000192923">
    <property type="component" value="Unassembled WGS sequence"/>
</dbReference>